<evidence type="ECO:0000256" key="5">
    <source>
        <dbReference type="SAM" id="MobiDB-lite"/>
    </source>
</evidence>
<keyword evidence="3 6" id="KW-0238">DNA-binding</keyword>
<keyword evidence="2" id="KW-0226">DNA condensation</keyword>
<dbReference type="PANTHER" id="PTHR33175:SF3">
    <property type="entry name" value="DNA-BINDING PROTEIN HU-BETA"/>
    <property type="match status" value="1"/>
</dbReference>
<dbReference type="PANTHER" id="PTHR33175">
    <property type="entry name" value="DNA-BINDING PROTEIN HU"/>
    <property type="match status" value="1"/>
</dbReference>
<comment type="similarity">
    <text evidence="1 4">Belongs to the bacterial histone-like protein family.</text>
</comment>
<organism evidence="6 7">
    <name type="scientific">Propionivibrio dicarboxylicus</name>
    <dbReference type="NCBI Taxonomy" id="83767"/>
    <lineage>
        <taxon>Bacteria</taxon>
        <taxon>Pseudomonadati</taxon>
        <taxon>Pseudomonadota</taxon>
        <taxon>Betaproteobacteria</taxon>
        <taxon>Rhodocyclales</taxon>
        <taxon>Rhodocyclaceae</taxon>
        <taxon>Propionivibrio</taxon>
    </lineage>
</organism>
<dbReference type="Proteomes" id="UP000198607">
    <property type="component" value="Unassembled WGS sequence"/>
</dbReference>
<evidence type="ECO:0000256" key="2">
    <source>
        <dbReference type="ARBA" id="ARBA00023067"/>
    </source>
</evidence>
<evidence type="ECO:0000256" key="4">
    <source>
        <dbReference type="RuleBase" id="RU003939"/>
    </source>
</evidence>
<dbReference type="RefSeq" id="WP_091939708.1">
    <property type="nucleotide sequence ID" value="NZ_FNCY01000021.1"/>
</dbReference>
<name>A0A1G8LA49_9RHOO</name>
<dbReference type="Pfam" id="PF00216">
    <property type="entry name" value="Bac_DNA_binding"/>
    <property type="match status" value="1"/>
</dbReference>
<dbReference type="SUPFAM" id="SSF47729">
    <property type="entry name" value="IHF-like DNA-binding proteins"/>
    <property type="match status" value="1"/>
</dbReference>
<protein>
    <submittedName>
        <fullName evidence="6">DNA-binding protein HU-beta</fullName>
    </submittedName>
</protein>
<dbReference type="InterPro" id="IPR010992">
    <property type="entry name" value="IHF-like_DNA-bd_dom_sf"/>
</dbReference>
<evidence type="ECO:0000313" key="7">
    <source>
        <dbReference type="Proteomes" id="UP000198607"/>
    </source>
</evidence>
<sequence length="91" mass="9589">MNQSELVSKVASISGATRKSVEAILKTTADVIAAELYEGGEVTLPGLGKLQSKDKPARTGRNPSTGETIQIPAKRVPHFTAAKMLKDALAK</sequence>
<dbReference type="STRING" id="83767.SAMN05660652_03584"/>
<dbReference type="InterPro" id="IPR000119">
    <property type="entry name" value="Hist_DNA-bd"/>
</dbReference>
<evidence type="ECO:0000256" key="3">
    <source>
        <dbReference type="ARBA" id="ARBA00023125"/>
    </source>
</evidence>
<dbReference type="GO" id="GO:0030527">
    <property type="term" value="F:structural constituent of chromatin"/>
    <property type="evidence" value="ECO:0007669"/>
    <property type="project" value="InterPro"/>
</dbReference>
<reference evidence="6 7" key="1">
    <citation type="submission" date="2016-10" db="EMBL/GenBank/DDBJ databases">
        <authorList>
            <person name="de Groot N.N."/>
        </authorList>
    </citation>
    <scope>NUCLEOTIDE SEQUENCE [LARGE SCALE GENOMIC DNA]</scope>
    <source>
        <strain evidence="6 7">DSM 5885</strain>
    </source>
</reference>
<dbReference type="Gene3D" id="4.10.520.10">
    <property type="entry name" value="IHF-like DNA-binding proteins"/>
    <property type="match status" value="1"/>
</dbReference>
<dbReference type="SMART" id="SM00411">
    <property type="entry name" value="BHL"/>
    <property type="match status" value="1"/>
</dbReference>
<gene>
    <name evidence="6" type="ORF">SAMN05660652_03584</name>
</gene>
<keyword evidence="7" id="KW-1185">Reference proteome</keyword>
<dbReference type="GO" id="GO:0003677">
    <property type="term" value="F:DNA binding"/>
    <property type="evidence" value="ECO:0007669"/>
    <property type="project" value="UniProtKB-KW"/>
</dbReference>
<dbReference type="OrthoDB" id="9799835at2"/>
<dbReference type="PRINTS" id="PR01727">
    <property type="entry name" value="DNABINDINGHU"/>
</dbReference>
<evidence type="ECO:0000256" key="1">
    <source>
        <dbReference type="ARBA" id="ARBA00010529"/>
    </source>
</evidence>
<evidence type="ECO:0000313" key="6">
    <source>
        <dbReference type="EMBL" id="SDI52541.1"/>
    </source>
</evidence>
<dbReference type="CDD" id="cd00591">
    <property type="entry name" value="HU_IHF"/>
    <property type="match status" value="1"/>
</dbReference>
<dbReference type="EMBL" id="FNCY01000021">
    <property type="protein sequence ID" value="SDI52541.1"/>
    <property type="molecule type" value="Genomic_DNA"/>
</dbReference>
<dbReference type="GO" id="GO:0030261">
    <property type="term" value="P:chromosome condensation"/>
    <property type="evidence" value="ECO:0007669"/>
    <property type="project" value="UniProtKB-KW"/>
</dbReference>
<proteinExistence type="inferred from homology"/>
<accession>A0A1G8LA49</accession>
<dbReference type="AlphaFoldDB" id="A0A1G8LA49"/>
<feature type="region of interest" description="Disordered" evidence="5">
    <location>
        <begin position="45"/>
        <end position="68"/>
    </location>
</feature>